<protein>
    <submittedName>
        <fullName evidence="1">Uncharacterized protein</fullName>
    </submittedName>
</protein>
<comment type="caution">
    <text evidence="1">The sequence shown here is derived from an EMBL/GenBank/DDBJ whole genome shotgun (WGS) entry which is preliminary data.</text>
</comment>
<proteinExistence type="predicted"/>
<dbReference type="EMBL" id="MU154533">
    <property type="protein sequence ID" value="KAF9499270.1"/>
    <property type="molecule type" value="Genomic_DNA"/>
</dbReference>
<keyword evidence="2" id="KW-1185">Reference proteome</keyword>
<reference evidence="1" key="1">
    <citation type="submission" date="2020-11" db="EMBL/GenBank/DDBJ databases">
        <authorList>
            <consortium name="DOE Joint Genome Institute"/>
            <person name="Ahrendt S."/>
            <person name="Riley R."/>
            <person name="Andreopoulos W."/>
            <person name="Labutti K."/>
            <person name="Pangilinan J."/>
            <person name="Ruiz-Duenas F.J."/>
            <person name="Barrasa J.M."/>
            <person name="Sanchez-Garcia M."/>
            <person name="Camarero S."/>
            <person name="Miyauchi S."/>
            <person name="Serrano A."/>
            <person name="Linde D."/>
            <person name="Babiker R."/>
            <person name="Drula E."/>
            <person name="Ayuso-Fernandez I."/>
            <person name="Pacheco R."/>
            <person name="Padilla G."/>
            <person name="Ferreira P."/>
            <person name="Barriuso J."/>
            <person name="Kellner H."/>
            <person name="Castanera R."/>
            <person name="Alfaro M."/>
            <person name="Ramirez L."/>
            <person name="Pisabarro A.G."/>
            <person name="Kuo A."/>
            <person name="Tritt A."/>
            <person name="Lipzen A."/>
            <person name="He G."/>
            <person name="Yan M."/>
            <person name="Ng V."/>
            <person name="Cullen D."/>
            <person name="Martin F."/>
            <person name="Rosso M.-N."/>
            <person name="Henrissat B."/>
            <person name="Hibbett D."/>
            <person name="Martinez A.T."/>
            <person name="Grigoriev I.V."/>
        </authorList>
    </citation>
    <scope>NUCLEOTIDE SEQUENCE</scope>
    <source>
        <strain evidence="1">ATCC 90797</strain>
    </source>
</reference>
<evidence type="ECO:0000313" key="1">
    <source>
        <dbReference type="EMBL" id="KAF9499270.1"/>
    </source>
</evidence>
<sequence>MSASDLLSMFYATLEELIIQDIVTTGDGEGEGTSTIRLESLRSLELIGASHPLLHRMSQSPELYRSMASPAVLESASMAPGQFVETQAARYVFAIALFVKSCWGVNIFDLPV</sequence>
<organism evidence="1 2">
    <name type="scientific">Pleurotus eryngii</name>
    <name type="common">Boletus of the steppes</name>
    <dbReference type="NCBI Taxonomy" id="5323"/>
    <lineage>
        <taxon>Eukaryota</taxon>
        <taxon>Fungi</taxon>
        <taxon>Dikarya</taxon>
        <taxon>Basidiomycota</taxon>
        <taxon>Agaricomycotina</taxon>
        <taxon>Agaricomycetes</taxon>
        <taxon>Agaricomycetidae</taxon>
        <taxon>Agaricales</taxon>
        <taxon>Pleurotineae</taxon>
        <taxon>Pleurotaceae</taxon>
        <taxon>Pleurotus</taxon>
    </lineage>
</organism>
<gene>
    <name evidence="1" type="ORF">BDN71DRAFT_230577</name>
</gene>
<dbReference type="Proteomes" id="UP000807025">
    <property type="component" value="Unassembled WGS sequence"/>
</dbReference>
<evidence type="ECO:0000313" key="2">
    <source>
        <dbReference type="Proteomes" id="UP000807025"/>
    </source>
</evidence>
<name>A0A9P6DJF4_PLEER</name>
<dbReference type="AlphaFoldDB" id="A0A9P6DJF4"/>
<accession>A0A9P6DJF4</accession>